<feature type="binding site" evidence="7">
    <location>
        <position position="85"/>
    </location>
    <ligand>
        <name>Mg(2+)</name>
        <dbReference type="ChEBI" id="CHEBI:18420"/>
        <label>1</label>
        <note>catalytic</note>
    </ligand>
</feature>
<dbReference type="PRINTS" id="PR00377">
    <property type="entry name" value="IMPHPHTASES"/>
</dbReference>
<dbReference type="Gene3D" id="3.30.540.10">
    <property type="entry name" value="Fructose-1,6-Bisphosphatase, subunit A, domain 1"/>
    <property type="match status" value="1"/>
</dbReference>
<accession>A0AAE3M5F7</accession>
<evidence type="ECO:0000313" key="9">
    <source>
        <dbReference type="EMBL" id="MCW3787499.1"/>
    </source>
</evidence>
<name>A0AAE3M5F7_9BACT</name>
<feature type="binding site" evidence="7">
    <location>
        <position position="86"/>
    </location>
    <ligand>
        <name>Mg(2+)</name>
        <dbReference type="ChEBI" id="CHEBI:18420"/>
        <label>1</label>
        <note>catalytic</note>
    </ligand>
</feature>
<dbReference type="PANTHER" id="PTHR20854">
    <property type="entry name" value="INOSITOL MONOPHOSPHATASE"/>
    <property type="match status" value="1"/>
</dbReference>
<evidence type="ECO:0000256" key="6">
    <source>
        <dbReference type="ARBA" id="ARBA00022842"/>
    </source>
</evidence>
<evidence type="ECO:0000256" key="4">
    <source>
        <dbReference type="ARBA" id="ARBA00022723"/>
    </source>
</evidence>
<feature type="binding site" evidence="7">
    <location>
        <position position="83"/>
    </location>
    <ligand>
        <name>Mg(2+)</name>
        <dbReference type="ChEBI" id="CHEBI:18420"/>
        <label>1</label>
        <note>catalytic</note>
    </ligand>
</feature>
<dbReference type="InterPro" id="IPR033942">
    <property type="entry name" value="IMPase"/>
</dbReference>
<dbReference type="PANTHER" id="PTHR20854:SF4">
    <property type="entry name" value="INOSITOL-1-MONOPHOSPHATASE-RELATED"/>
    <property type="match status" value="1"/>
</dbReference>
<evidence type="ECO:0000256" key="5">
    <source>
        <dbReference type="ARBA" id="ARBA00022801"/>
    </source>
</evidence>
<dbReference type="PRINTS" id="PR01959">
    <property type="entry name" value="SBIMPHPHTASE"/>
</dbReference>
<dbReference type="CDD" id="cd01639">
    <property type="entry name" value="IMPase"/>
    <property type="match status" value="1"/>
</dbReference>
<comment type="similarity">
    <text evidence="3 8">Belongs to the inositol monophosphatase superfamily.</text>
</comment>
<gene>
    <name evidence="9" type="ORF">OM075_13580</name>
</gene>
<proteinExistence type="inferred from homology"/>
<dbReference type="InterPro" id="IPR020550">
    <property type="entry name" value="Inositol_monophosphatase_CS"/>
</dbReference>
<dbReference type="EMBL" id="JAPDPJ010000031">
    <property type="protein sequence ID" value="MCW3787499.1"/>
    <property type="molecule type" value="Genomic_DNA"/>
</dbReference>
<organism evidence="9 10">
    <name type="scientific">Plebeiibacterium sediminum</name>
    <dbReference type="NCBI Taxonomy" id="2992112"/>
    <lineage>
        <taxon>Bacteria</taxon>
        <taxon>Pseudomonadati</taxon>
        <taxon>Bacteroidota</taxon>
        <taxon>Bacteroidia</taxon>
        <taxon>Marinilabiliales</taxon>
        <taxon>Marinilabiliaceae</taxon>
        <taxon>Plebeiibacterium</taxon>
    </lineage>
</organism>
<keyword evidence="4 7" id="KW-0479">Metal-binding</keyword>
<evidence type="ECO:0000256" key="1">
    <source>
        <dbReference type="ARBA" id="ARBA00001033"/>
    </source>
</evidence>
<dbReference type="FunFam" id="3.30.540.10:FF:000003">
    <property type="entry name" value="Inositol-1-monophosphatase"/>
    <property type="match status" value="1"/>
</dbReference>
<feature type="binding site" evidence="7">
    <location>
        <position position="67"/>
    </location>
    <ligand>
        <name>Mg(2+)</name>
        <dbReference type="ChEBI" id="CHEBI:18420"/>
        <label>1</label>
        <note>catalytic</note>
    </ligand>
</feature>
<dbReference type="PROSITE" id="PS00630">
    <property type="entry name" value="IMP_2"/>
    <property type="match status" value="1"/>
</dbReference>
<keyword evidence="5 8" id="KW-0378">Hydrolase</keyword>
<protein>
    <recommendedName>
        <fullName evidence="8">Inositol-1-monophosphatase</fullName>
        <ecNumber evidence="8">3.1.3.25</ecNumber>
    </recommendedName>
</protein>
<evidence type="ECO:0000256" key="3">
    <source>
        <dbReference type="ARBA" id="ARBA00009759"/>
    </source>
</evidence>
<comment type="caution">
    <text evidence="9">The sequence shown here is derived from an EMBL/GenBank/DDBJ whole genome shotgun (WGS) entry which is preliminary data.</text>
</comment>
<dbReference type="InterPro" id="IPR000760">
    <property type="entry name" value="Inositol_monophosphatase-like"/>
</dbReference>
<dbReference type="RefSeq" id="WP_301191064.1">
    <property type="nucleotide sequence ID" value="NZ_JAPDPJ010000031.1"/>
</dbReference>
<dbReference type="Pfam" id="PF00459">
    <property type="entry name" value="Inositol_P"/>
    <property type="match status" value="1"/>
</dbReference>
<dbReference type="GO" id="GO:0006020">
    <property type="term" value="P:inositol metabolic process"/>
    <property type="evidence" value="ECO:0007669"/>
    <property type="project" value="TreeGrafter"/>
</dbReference>
<reference evidence="9" key="1">
    <citation type="submission" date="2022-10" db="EMBL/GenBank/DDBJ databases">
        <authorList>
            <person name="Yu W.X."/>
        </authorList>
    </citation>
    <scope>NUCLEOTIDE SEQUENCE</scope>
    <source>
        <strain evidence="9">AAT</strain>
    </source>
</reference>
<dbReference type="GO" id="GO:0008934">
    <property type="term" value="F:inositol monophosphate 1-phosphatase activity"/>
    <property type="evidence" value="ECO:0007669"/>
    <property type="project" value="InterPro"/>
</dbReference>
<feature type="binding site" evidence="7">
    <location>
        <position position="211"/>
    </location>
    <ligand>
        <name>Mg(2+)</name>
        <dbReference type="ChEBI" id="CHEBI:18420"/>
        <label>1</label>
        <note>catalytic</note>
    </ligand>
</feature>
<dbReference type="PROSITE" id="PS00629">
    <property type="entry name" value="IMP_1"/>
    <property type="match status" value="1"/>
</dbReference>
<dbReference type="GO" id="GO:0046872">
    <property type="term" value="F:metal ion binding"/>
    <property type="evidence" value="ECO:0007669"/>
    <property type="project" value="UniProtKB-KW"/>
</dbReference>
<keyword evidence="10" id="KW-1185">Reference proteome</keyword>
<dbReference type="InterPro" id="IPR022337">
    <property type="entry name" value="Inositol_monophosphatase_SuhB"/>
</dbReference>
<evidence type="ECO:0000256" key="7">
    <source>
        <dbReference type="PIRSR" id="PIRSR600760-2"/>
    </source>
</evidence>
<keyword evidence="6 7" id="KW-0460">Magnesium</keyword>
<comment type="cofactor">
    <cofactor evidence="2 7 8">
        <name>Mg(2+)</name>
        <dbReference type="ChEBI" id="CHEBI:18420"/>
    </cofactor>
</comment>
<evidence type="ECO:0000256" key="2">
    <source>
        <dbReference type="ARBA" id="ARBA00001946"/>
    </source>
</evidence>
<evidence type="ECO:0000313" key="10">
    <source>
        <dbReference type="Proteomes" id="UP001209229"/>
    </source>
</evidence>
<dbReference type="Gene3D" id="3.40.190.80">
    <property type="match status" value="1"/>
</dbReference>
<dbReference type="Proteomes" id="UP001209229">
    <property type="component" value="Unassembled WGS sequence"/>
</dbReference>
<sequence>MDLSTLCQSVIDLAKSTGKYILEESSKSKRIEAKGKNDFVTHIDKGSEERLVKGLSEMLPEAGFVAEEGTSEKVGEEYNWIVDPIDGTTNFIHGLSPFAISIALEYKKEMVLGVVYELGLNECFYSWKGAPAYLNGKEIVTSEAPTISDSLIATGFPYSNFSKIEGFNKTMDYFMRNSHGLRRLGSAATDLAYVACGRFDGFYEYDLKPYDVAAGAFIVQQAGGKNCDLKGGDDYIYGRGIISGNSLMFDEFKDVVTSLMNE</sequence>
<dbReference type="SUPFAM" id="SSF56655">
    <property type="entry name" value="Carbohydrate phosphatase"/>
    <property type="match status" value="1"/>
</dbReference>
<dbReference type="EC" id="3.1.3.25" evidence="8"/>
<comment type="catalytic activity">
    <reaction evidence="1 8">
        <text>a myo-inositol phosphate + H2O = myo-inositol + phosphate</text>
        <dbReference type="Rhea" id="RHEA:24056"/>
        <dbReference type="ChEBI" id="CHEBI:15377"/>
        <dbReference type="ChEBI" id="CHEBI:17268"/>
        <dbReference type="ChEBI" id="CHEBI:43474"/>
        <dbReference type="ChEBI" id="CHEBI:84139"/>
        <dbReference type="EC" id="3.1.3.25"/>
    </reaction>
</comment>
<dbReference type="AlphaFoldDB" id="A0AAE3M5F7"/>
<evidence type="ECO:0000256" key="8">
    <source>
        <dbReference type="RuleBase" id="RU364068"/>
    </source>
</evidence>
<dbReference type="InterPro" id="IPR020583">
    <property type="entry name" value="Inositol_monoP_metal-BS"/>
</dbReference>
<dbReference type="GO" id="GO:0046854">
    <property type="term" value="P:phosphatidylinositol phosphate biosynthetic process"/>
    <property type="evidence" value="ECO:0007669"/>
    <property type="project" value="InterPro"/>
</dbReference>
<dbReference type="GO" id="GO:0007165">
    <property type="term" value="P:signal transduction"/>
    <property type="evidence" value="ECO:0007669"/>
    <property type="project" value="TreeGrafter"/>
</dbReference>